<dbReference type="EMBL" id="VLTO01000019">
    <property type="protein sequence ID" value="KAA0174828.1"/>
    <property type="molecule type" value="Genomic_DNA"/>
</dbReference>
<comment type="caution">
    <text evidence="2">The sequence shown here is derived from an EMBL/GenBank/DDBJ whole genome shotgun (WGS) entry which is preliminary data.</text>
</comment>
<protein>
    <submittedName>
        <fullName evidence="2">Uncharacterized protein</fullName>
    </submittedName>
</protein>
<name>A0A5A8EC22_CAFRO</name>
<feature type="region of interest" description="Disordered" evidence="1">
    <location>
        <begin position="56"/>
        <end position="79"/>
    </location>
</feature>
<sequence>MPLKRIPGAVEKAADVEMTQPAAQLVDALLGRFVADPSAGGSFLSLLQRVSSLQPAGGAPSKAAEPGAESDCGAAGGAAHPPQRLQIVRRVFRSGWQDVSAMLKPFISGESFLELQEVVVVDRAANVAVSRVRNGNFRWLLEYEARMTLRPSDCAGGAALSFQFSAAPISFMGSLLTRALAGDGGEAPLVDLARQDLIDAMHMASARGGAAGADAVDVEWCADGGRFGELPALADVLPYGFRAV</sequence>
<organism evidence="2 3">
    <name type="scientific">Cafeteria roenbergensis</name>
    <name type="common">Marine flagellate</name>
    <dbReference type="NCBI Taxonomy" id="33653"/>
    <lineage>
        <taxon>Eukaryota</taxon>
        <taxon>Sar</taxon>
        <taxon>Stramenopiles</taxon>
        <taxon>Bigyra</taxon>
        <taxon>Opalozoa</taxon>
        <taxon>Bicosoecida</taxon>
        <taxon>Cafeteriaceae</taxon>
        <taxon>Cafeteria</taxon>
    </lineage>
</organism>
<gene>
    <name evidence="2" type="ORF">FNF27_03724</name>
</gene>
<accession>A0A5A8EC22</accession>
<evidence type="ECO:0000313" key="3">
    <source>
        <dbReference type="Proteomes" id="UP000322899"/>
    </source>
</evidence>
<reference evidence="2 3" key="1">
    <citation type="submission" date="2019-07" db="EMBL/GenBank/DDBJ databases">
        <title>Genomes of Cafeteria roenbergensis.</title>
        <authorList>
            <person name="Fischer M.G."/>
            <person name="Hackl T."/>
            <person name="Roman M."/>
        </authorList>
    </citation>
    <scope>NUCLEOTIDE SEQUENCE [LARGE SCALE GENOMIC DNA]</scope>
    <source>
        <strain evidence="2 3">E4-10P</strain>
    </source>
</reference>
<dbReference type="AlphaFoldDB" id="A0A5A8EC22"/>
<proteinExistence type="predicted"/>
<evidence type="ECO:0000256" key="1">
    <source>
        <dbReference type="SAM" id="MobiDB-lite"/>
    </source>
</evidence>
<dbReference type="Proteomes" id="UP000322899">
    <property type="component" value="Unassembled WGS sequence"/>
</dbReference>
<evidence type="ECO:0000313" key="2">
    <source>
        <dbReference type="EMBL" id="KAA0174828.1"/>
    </source>
</evidence>